<dbReference type="PROSITE" id="PS50893">
    <property type="entry name" value="ABC_TRANSPORTER_2"/>
    <property type="match status" value="1"/>
</dbReference>
<evidence type="ECO:0000256" key="1">
    <source>
        <dbReference type="ARBA" id="ARBA00005417"/>
    </source>
</evidence>
<proteinExistence type="inferred from homology"/>
<dbReference type="EMBL" id="LS483346">
    <property type="protein sequence ID" value="SQF35075.1"/>
    <property type="molecule type" value="Genomic_DNA"/>
</dbReference>
<dbReference type="SUPFAM" id="SSF52540">
    <property type="entry name" value="P-loop containing nucleoside triphosphate hydrolases"/>
    <property type="match status" value="1"/>
</dbReference>
<evidence type="ECO:0000313" key="6">
    <source>
        <dbReference type="EMBL" id="SQF35075.1"/>
    </source>
</evidence>
<dbReference type="CDD" id="cd03230">
    <property type="entry name" value="ABC_DR_subfamily_A"/>
    <property type="match status" value="1"/>
</dbReference>
<dbReference type="Gene3D" id="3.40.50.300">
    <property type="entry name" value="P-loop containing nucleotide triphosphate hydrolases"/>
    <property type="match status" value="1"/>
</dbReference>
<dbReference type="InterPro" id="IPR003593">
    <property type="entry name" value="AAA+_ATPase"/>
</dbReference>
<feature type="domain" description="ABC transporter" evidence="5">
    <location>
        <begin position="4"/>
        <end position="234"/>
    </location>
</feature>
<dbReference type="PANTHER" id="PTHR42711">
    <property type="entry name" value="ABC TRANSPORTER ATP-BINDING PROTEIN"/>
    <property type="match status" value="1"/>
</dbReference>
<dbReference type="Proteomes" id="UP000249623">
    <property type="component" value="Chromosome 1"/>
</dbReference>
<keyword evidence="2" id="KW-0813">Transport</keyword>
<keyword evidence="6" id="KW-0378">Hydrolase</keyword>
<dbReference type="GO" id="GO:0005524">
    <property type="term" value="F:ATP binding"/>
    <property type="evidence" value="ECO:0007669"/>
    <property type="project" value="UniProtKB-KW"/>
</dbReference>
<dbReference type="SMART" id="SM00382">
    <property type="entry name" value="AAA"/>
    <property type="match status" value="1"/>
</dbReference>
<evidence type="ECO:0000313" key="7">
    <source>
        <dbReference type="Proteomes" id="UP000249623"/>
    </source>
</evidence>
<dbReference type="GO" id="GO:0016887">
    <property type="term" value="F:ATP hydrolysis activity"/>
    <property type="evidence" value="ECO:0007669"/>
    <property type="project" value="InterPro"/>
</dbReference>
<dbReference type="InterPro" id="IPR003439">
    <property type="entry name" value="ABC_transporter-like_ATP-bd"/>
</dbReference>
<accession>A0A2X3VC53</accession>
<sequence length="299" mass="34098">MNEIIVRNLKKNFRGKVVLDIPSFESHSGEIVSIVGTNGAGKSTFIKIISGLMLQDAGDVFVFGSKNTSKDIHNNVKLVLESGRGYYEYLTANQNIDYFLHLNKSSRGQVKEELEDLFNKLAFHPYVDVLVSELSQGTRQKLSLIIALLCKPKVLCLDEPTNGLDVIAKKQFAKLLLTLSQEKGTIVLMTTHDIYFAKEISTRICIMSRGEIIQQGSFSEIFGKNTRWIKYRIGISDSEKDAFERLFPDLSYQVENERLIVEVKDSQVKNNIFNNFEMIFFEEVEESIEEILYEVINDD</sequence>
<evidence type="ECO:0000256" key="4">
    <source>
        <dbReference type="ARBA" id="ARBA00022840"/>
    </source>
</evidence>
<dbReference type="InterPro" id="IPR050763">
    <property type="entry name" value="ABC_transporter_ATP-binding"/>
</dbReference>
<name>A0A2X3VC53_STRSA</name>
<evidence type="ECO:0000256" key="2">
    <source>
        <dbReference type="ARBA" id="ARBA00022448"/>
    </source>
</evidence>
<gene>
    <name evidence="6" type="primary">cysA</name>
    <name evidence="6" type="ORF">NCTC11085_01452</name>
</gene>
<protein>
    <submittedName>
        <fullName evidence="6">ABC transporter protein</fullName>
        <ecNumber evidence="6">3.6.3.25</ecNumber>
    </submittedName>
</protein>
<dbReference type="AlphaFoldDB" id="A0A2X3VC53"/>
<evidence type="ECO:0000259" key="5">
    <source>
        <dbReference type="PROSITE" id="PS50893"/>
    </source>
</evidence>
<evidence type="ECO:0000256" key="3">
    <source>
        <dbReference type="ARBA" id="ARBA00022741"/>
    </source>
</evidence>
<dbReference type="EC" id="3.6.3.25" evidence="6"/>
<organism evidence="6 7">
    <name type="scientific">Streptococcus sanguinis</name>
    <dbReference type="NCBI Taxonomy" id="1305"/>
    <lineage>
        <taxon>Bacteria</taxon>
        <taxon>Bacillati</taxon>
        <taxon>Bacillota</taxon>
        <taxon>Bacilli</taxon>
        <taxon>Lactobacillales</taxon>
        <taxon>Streptococcaceae</taxon>
        <taxon>Streptococcus</taxon>
    </lineage>
</organism>
<dbReference type="InterPro" id="IPR027417">
    <property type="entry name" value="P-loop_NTPase"/>
</dbReference>
<keyword evidence="4" id="KW-0067">ATP-binding</keyword>
<dbReference type="RefSeq" id="WP_002924226.1">
    <property type="nucleotide sequence ID" value="NZ_CP071430.1"/>
</dbReference>
<dbReference type="Pfam" id="PF00005">
    <property type="entry name" value="ABC_tran"/>
    <property type="match status" value="1"/>
</dbReference>
<reference evidence="6 7" key="1">
    <citation type="submission" date="2018-06" db="EMBL/GenBank/DDBJ databases">
        <authorList>
            <consortium name="Pathogen Informatics"/>
            <person name="Doyle S."/>
        </authorList>
    </citation>
    <scope>NUCLEOTIDE SEQUENCE [LARGE SCALE GENOMIC DNA]</scope>
    <source>
        <strain evidence="6 7">NCTC11085</strain>
    </source>
</reference>
<comment type="similarity">
    <text evidence="1">Belongs to the ABC transporter superfamily.</text>
</comment>
<dbReference type="PANTHER" id="PTHR42711:SF5">
    <property type="entry name" value="ABC TRANSPORTER ATP-BINDING PROTEIN NATA"/>
    <property type="match status" value="1"/>
</dbReference>
<keyword evidence="3" id="KW-0547">Nucleotide-binding</keyword>